<proteinExistence type="predicted"/>
<protein>
    <submittedName>
        <fullName evidence="2">DUF397 domain-containing protein</fullName>
    </submittedName>
</protein>
<evidence type="ECO:0000313" key="2">
    <source>
        <dbReference type="EMBL" id="MEE4542220.1"/>
    </source>
</evidence>
<evidence type="ECO:0000259" key="1">
    <source>
        <dbReference type="Pfam" id="PF04149"/>
    </source>
</evidence>
<evidence type="ECO:0000313" key="3">
    <source>
        <dbReference type="Proteomes" id="UP001344658"/>
    </source>
</evidence>
<keyword evidence="3" id="KW-1185">Reference proteome</keyword>
<reference evidence="2 3" key="1">
    <citation type="submission" date="2023-12" db="EMBL/GenBank/DDBJ databases">
        <title>Streptomyces sp. V4-01.</title>
        <authorList>
            <person name="Somphong A."/>
            <person name="Phongsopitanun W."/>
        </authorList>
    </citation>
    <scope>NUCLEOTIDE SEQUENCE [LARGE SCALE GENOMIC DNA]</scope>
    <source>
        <strain evidence="2 3">V4-01</strain>
    </source>
</reference>
<feature type="domain" description="DUF397" evidence="1">
    <location>
        <begin position="68"/>
        <end position="122"/>
    </location>
</feature>
<feature type="domain" description="DUF397" evidence="1">
    <location>
        <begin position="11"/>
        <end position="65"/>
    </location>
</feature>
<comment type="caution">
    <text evidence="2">The sequence shown here is derived from an EMBL/GenBank/DDBJ whole genome shotgun (WGS) entry which is preliminary data.</text>
</comment>
<dbReference type="RefSeq" id="WP_330794126.1">
    <property type="nucleotide sequence ID" value="NZ_JAZEWV010000005.1"/>
</dbReference>
<accession>A0ABU7P8T6</accession>
<dbReference type="Pfam" id="PF04149">
    <property type="entry name" value="DUF397"/>
    <property type="match status" value="2"/>
</dbReference>
<dbReference type="Proteomes" id="UP001344658">
    <property type="component" value="Unassembled WGS sequence"/>
</dbReference>
<dbReference type="EMBL" id="JAZEWV010000005">
    <property type="protein sequence ID" value="MEE4542220.1"/>
    <property type="molecule type" value="Genomic_DNA"/>
</dbReference>
<dbReference type="InterPro" id="IPR007278">
    <property type="entry name" value="DUF397"/>
</dbReference>
<name>A0ABU7P8T6_9ACTN</name>
<gene>
    <name evidence="2" type="ORF">V2S66_09635</name>
</gene>
<sequence>MRVTPELNGIQWRKSSYSGGEQGDACVEVGVGTPGVVPVRDSKDPHGPVLSFTPAAWTAFVAEVRDVSWRKSSYSGGDQGSECVEVGVGTPGVVPVRDSKDPHGPVLAFAPAEWAAFLSTLRDGGLPAR</sequence>
<organism evidence="2 3">
    <name type="scientific">Actinacidiphila polyblastidii</name>
    <dbReference type="NCBI Taxonomy" id="3110430"/>
    <lineage>
        <taxon>Bacteria</taxon>
        <taxon>Bacillati</taxon>
        <taxon>Actinomycetota</taxon>
        <taxon>Actinomycetes</taxon>
        <taxon>Kitasatosporales</taxon>
        <taxon>Streptomycetaceae</taxon>
        <taxon>Actinacidiphila</taxon>
    </lineage>
</organism>